<dbReference type="SUPFAM" id="SSF52540">
    <property type="entry name" value="P-loop containing nucleoside triphosphate hydrolases"/>
    <property type="match status" value="1"/>
</dbReference>
<evidence type="ECO:0000256" key="8">
    <source>
        <dbReference type="ARBA" id="ARBA00022840"/>
    </source>
</evidence>
<evidence type="ECO:0000256" key="6">
    <source>
        <dbReference type="ARBA" id="ARBA00022741"/>
    </source>
</evidence>
<dbReference type="Pfam" id="PF13177">
    <property type="entry name" value="DNA_pol3_delta2"/>
    <property type="match status" value="1"/>
</dbReference>
<evidence type="ECO:0000256" key="10">
    <source>
        <dbReference type="ARBA" id="ARBA00049244"/>
    </source>
</evidence>
<dbReference type="InterPro" id="IPR050238">
    <property type="entry name" value="DNA_Rep/Repair_Clamp_Loader"/>
</dbReference>
<dbReference type="Pfam" id="PF12169">
    <property type="entry name" value="DNA_pol3_gamma3"/>
    <property type="match status" value="1"/>
</dbReference>
<dbReference type="CDD" id="cd18137">
    <property type="entry name" value="HLD_clamp_pol_III_gamma_tau"/>
    <property type="match status" value="1"/>
</dbReference>
<dbReference type="GO" id="GO:0005524">
    <property type="term" value="F:ATP binding"/>
    <property type="evidence" value="ECO:0007669"/>
    <property type="project" value="UniProtKB-KW"/>
</dbReference>
<evidence type="ECO:0000256" key="5">
    <source>
        <dbReference type="ARBA" id="ARBA00022723"/>
    </source>
</evidence>
<evidence type="ECO:0000313" key="13">
    <source>
        <dbReference type="EMBL" id="MBL6903372.1"/>
    </source>
</evidence>
<proteinExistence type="inferred from homology"/>
<evidence type="ECO:0000256" key="1">
    <source>
        <dbReference type="ARBA" id="ARBA00006360"/>
    </source>
</evidence>
<dbReference type="AlphaFoldDB" id="A0A937M0F9"/>
<evidence type="ECO:0000259" key="12">
    <source>
        <dbReference type="SMART" id="SM00382"/>
    </source>
</evidence>
<evidence type="ECO:0000256" key="4">
    <source>
        <dbReference type="ARBA" id="ARBA00022705"/>
    </source>
</evidence>
<comment type="catalytic activity">
    <reaction evidence="10 11">
        <text>DNA(n) + a 2'-deoxyribonucleoside 5'-triphosphate = DNA(n+1) + diphosphate</text>
        <dbReference type="Rhea" id="RHEA:22508"/>
        <dbReference type="Rhea" id="RHEA-COMP:17339"/>
        <dbReference type="Rhea" id="RHEA-COMP:17340"/>
        <dbReference type="ChEBI" id="CHEBI:33019"/>
        <dbReference type="ChEBI" id="CHEBI:61560"/>
        <dbReference type="ChEBI" id="CHEBI:173112"/>
        <dbReference type="EC" id="2.7.7.7"/>
    </reaction>
</comment>
<name>A0A937M0F9_9GAMM</name>
<dbReference type="GO" id="GO:0006261">
    <property type="term" value="P:DNA-templated DNA replication"/>
    <property type="evidence" value="ECO:0007669"/>
    <property type="project" value="TreeGrafter"/>
</dbReference>
<evidence type="ECO:0000256" key="11">
    <source>
        <dbReference type="RuleBase" id="RU364063"/>
    </source>
</evidence>
<dbReference type="InterPro" id="IPR045085">
    <property type="entry name" value="HLD_clamp_pol_III_gamma_tau"/>
</dbReference>
<dbReference type="InterPro" id="IPR022754">
    <property type="entry name" value="DNA_pol_III_gamma-3"/>
</dbReference>
<keyword evidence="3 11" id="KW-0548">Nucleotidyltransferase</keyword>
<reference evidence="13" key="1">
    <citation type="submission" date="2020-10" db="EMBL/GenBank/DDBJ databases">
        <title>Microbiome of the Black Sea water column analyzed by genome centric metagenomics.</title>
        <authorList>
            <person name="Cabello-Yeves P.J."/>
            <person name="Callieri C."/>
            <person name="Picazo A."/>
            <person name="Mehrshad M."/>
            <person name="Haro-Moreno J.M."/>
            <person name="Roda-Garcia J."/>
            <person name="Dzembekova N."/>
            <person name="Slabakova V."/>
            <person name="Slabakova N."/>
            <person name="Moncheva S."/>
            <person name="Rodriguez-Valera F."/>
        </authorList>
    </citation>
    <scope>NUCLEOTIDE SEQUENCE</scope>
    <source>
        <strain evidence="13">BS30m-G43</strain>
    </source>
</reference>
<keyword evidence="9 11" id="KW-0239">DNA-directed DNA polymerase</keyword>
<dbReference type="SMART" id="SM00382">
    <property type="entry name" value="AAA"/>
    <property type="match status" value="1"/>
</dbReference>
<dbReference type="Gene3D" id="1.10.8.60">
    <property type="match status" value="1"/>
</dbReference>
<dbReference type="PANTHER" id="PTHR11669:SF0">
    <property type="entry name" value="PROTEIN STICHEL-LIKE 2"/>
    <property type="match status" value="1"/>
</dbReference>
<comment type="caution">
    <text evidence="13">The sequence shown here is derived from an EMBL/GenBank/DDBJ whole genome shotgun (WGS) entry which is preliminary data.</text>
</comment>
<feature type="domain" description="AAA+ ATPase" evidence="12">
    <location>
        <begin position="37"/>
        <end position="181"/>
    </location>
</feature>
<keyword evidence="8 11" id="KW-0067">ATP-binding</keyword>
<organism evidence="13 14">
    <name type="scientific">SAR86 cluster bacterium</name>
    <dbReference type="NCBI Taxonomy" id="2030880"/>
    <lineage>
        <taxon>Bacteria</taxon>
        <taxon>Pseudomonadati</taxon>
        <taxon>Pseudomonadota</taxon>
        <taxon>Gammaproteobacteria</taxon>
        <taxon>SAR86 cluster</taxon>
    </lineage>
</organism>
<keyword evidence="2 11" id="KW-0808">Transferase</keyword>
<comment type="subunit">
    <text evidence="11">DNA polymerase III contains a core (composed of alpha, epsilon and theta chains) that associates with a tau subunit. This core dimerizes to form the POLIII' complex. PolIII' associates with the gamma complex (composed of gamma, delta, delta', psi and chi chains) and with the beta chain to form the complete DNA polymerase III complex.</text>
</comment>
<dbReference type="InterPro" id="IPR027417">
    <property type="entry name" value="P-loop_NTPase"/>
</dbReference>
<evidence type="ECO:0000256" key="7">
    <source>
        <dbReference type="ARBA" id="ARBA00022833"/>
    </source>
</evidence>
<accession>A0A937M0F9</accession>
<dbReference type="Pfam" id="PF22608">
    <property type="entry name" value="DNAX_ATPase_lid"/>
    <property type="match status" value="1"/>
</dbReference>
<dbReference type="InterPro" id="IPR003593">
    <property type="entry name" value="AAA+_ATPase"/>
</dbReference>
<dbReference type="GO" id="GO:0046872">
    <property type="term" value="F:metal ion binding"/>
    <property type="evidence" value="ECO:0007669"/>
    <property type="project" value="UniProtKB-KW"/>
</dbReference>
<dbReference type="Gene3D" id="3.30.300.150">
    <property type="entry name" value="DNA polymerase III, tau subunit, domain V"/>
    <property type="match status" value="1"/>
</dbReference>
<evidence type="ECO:0000313" key="14">
    <source>
        <dbReference type="Proteomes" id="UP000705230"/>
    </source>
</evidence>
<dbReference type="Proteomes" id="UP000705230">
    <property type="component" value="Unassembled WGS sequence"/>
</dbReference>
<dbReference type="EC" id="2.7.7.7" evidence="11"/>
<evidence type="ECO:0000256" key="3">
    <source>
        <dbReference type="ARBA" id="ARBA00022695"/>
    </source>
</evidence>
<dbReference type="InterPro" id="IPR012763">
    <property type="entry name" value="DNA_pol_III_sug/sutau_N"/>
</dbReference>
<dbReference type="GO" id="GO:0003677">
    <property type="term" value="F:DNA binding"/>
    <property type="evidence" value="ECO:0007669"/>
    <property type="project" value="InterPro"/>
</dbReference>
<dbReference type="EMBL" id="JADHSG010000004">
    <property type="protein sequence ID" value="MBL6903372.1"/>
    <property type="molecule type" value="Genomic_DNA"/>
</dbReference>
<gene>
    <name evidence="11 13" type="primary">dnaX</name>
    <name evidence="13" type="ORF">ISR29_04140</name>
</gene>
<dbReference type="SUPFAM" id="SSF48019">
    <property type="entry name" value="post-AAA+ oligomerization domain-like"/>
    <property type="match status" value="1"/>
</dbReference>
<keyword evidence="7" id="KW-0862">Zinc</keyword>
<dbReference type="FunFam" id="1.10.8.60:FF:000013">
    <property type="entry name" value="DNA polymerase III subunit gamma/tau"/>
    <property type="match status" value="1"/>
</dbReference>
<keyword evidence="6 11" id="KW-0547">Nucleotide-binding</keyword>
<dbReference type="InterPro" id="IPR008921">
    <property type="entry name" value="DNA_pol3_clamp-load_cplx_C"/>
</dbReference>
<evidence type="ECO:0000256" key="2">
    <source>
        <dbReference type="ARBA" id="ARBA00022679"/>
    </source>
</evidence>
<dbReference type="InterPro" id="IPR038249">
    <property type="entry name" value="PolIII_tau_V_sf"/>
</dbReference>
<dbReference type="CDD" id="cd00009">
    <property type="entry name" value="AAA"/>
    <property type="match status" value="1"/>
</dbReference>
<comment type="function">
    <text evidence="11">DNA polymerase III is a complex, multichain enzyme responsible for most of the replicative synthesis in bacteria. This DNA polymerase also exhibits 3' to 5' exonuclease activity.</text>
</comment>
<dbReference type="GO" id="GO:0003887">
    <property type="term" value="F:DNA-directed DNA polymerase activity"/>
    <property type="evidence" value="ECO:0007669"/>
    <property type="project" value="UniProtKB-KW"/>
</dbReference>
<protein>
    <recommendedName>
        <fullName evidence="11">DNA polymerase III subunit gamma/tau</fullName>
        <ecNumber evidence="11">2.7.7.7</ecNumber>
    </recommendedName>
</protein>
<evidence type="ECO:0000256" key="9">
    <source>
        <dbReference type="ARBA" id="ARBA00022932"/>
    </source>
</evidence>
<comment type="similarity">
    <text evidence="1 11">Belongs to the DnaX/STICHEL family.</text>
</comment>
<dbReference type="NCBIfam" id="TIGR02397">
    <property type="entry name" value="dnaX_nterm"/>
    <property type="match status" value="1"/>
</dbReference>
<keyword evidence="4 11" id="KW-0235">DNA replication</keyword>
<sequence>MSYQVLARKYRPTNFKEVVGQDHVVQALSNSISQDRIHQAYLLAGTRGVGKTTIARILAKCLNCQSADGPVTNPCDECSACEEIKAGRHLEFLEIDAASRTGVDDMRELIENVQYKPSNGLYKIYLIDEVHMLSKASFNALLKTLEEPPEHVVFIFATTDPDKIPKTVLSRCLQLNLKIVPQNILQNHLLSIVKDENVPNELDALGLIAESANGSVRDALTLLDQAIAHGAGSINLDEVKSLLGTIDHSYLYSMIHSVINGDGLNAFKYLDSVAELNPEYDHILQSIISILHKVSLEQVLGDSDIDEIKKLASIIDPEFCQLIYEIAVNAYSMFHVHPNPKEALEICLLRMIAFNPLKQNMTDFSHSSESEKKNKIIEKAQIPKSKVKNVKEIKVADAESSTKQPVEEDNEVFASLKSYDEWNKAYHLMDLSPFSEALFGNLEFVSHEQSLITLRGDIDKSSIPQSVLEEFQNECSSFLKLKITIKFEQGSAINSPANISAEINSKKQSSAKSSIANDLGIQDIMKKFNGKIQDGSIKPLD</sequence>
<dbReference type="PANTHER" id="PTHR11669">
    <property type="entry name" value="REPLICATION FACTOR C / DNA POLYMERASE III GAMMA-TAU SUBUNIT"/>
    <property type="match status" value="1"/>
</dbReference>
<dbReference type="FunFam" id="3.40.50.300:FF:000014">
    <property type="entry name" value="DNA polymerase III subunit gamma/tau"/>
    <property type="match status" value="1"/>
</dbReference>
<keyword evidence="5" id="KW-0479">Metal-binding</keyword>
<dbReference type="Gene3D" id="1.20.272.10">
    <property type="match status" value="1"/>
</dbReference>
<dbReference type="GO" id="GO:0009360">
    <property type="term" value="C:DNA polymerase III complex"/>
    <property type="evidence" value="ECO:0007669"/>
    <property type="project" value="InterPro"/>
</dbReference>
<dbReference type="Gene3D" id="3.40.50.300">
    <property type="entry name" value="P-loop containing nucleotide triphosphate hydrolases"/>
    <property type="match status" value="1"/>
</dbReference>